<reference evidence="2" key="1">
    <citation type="journal article" date="2019" name="Plant Biotechnol. J.">
        <title>Genome sequencing of the Australian wild diploid species Gossypium australe highlights disease resistance and delayed gland morphogenesis.</title>
        <authorList>
            <person name="Cai Y."/>
            <person name="Cai X."/>
            <person name="Wang Q."/>
            <person name="Wang P."/>
            <person name="Zhang Y."/>
            <person name="Cai C."/>
            <person name="Xu Y."/>
            <person name="Wang K."/>
            <person name="Zhou Z."/>
            <person name="Wang C."/>
            <person name="Geng S."/>
            <person name="Li B."/>
            <person name="Dong Q."/>
            <person name="Hou Y."/>
            <person name="Wang H."/>
            <person name="Ai P."/>
            <person name="Liu Z."/>
            <person name="Yi F."/>
            <person name="Sun M."/>
            <person name="An G."/>
            <person name="Cheng J."/>
            <person name="Zhang Y."/>
            <person name="Shi Q."/>
            <person name="Xie Y."/>
            <person name="Shi X."/>
            <person name="Chang Y."/>
            <person name="Huang F."/>
            <person name="Chen Y."/>
            <person name="Hong S."/>
            <person name="Mi L."/>
            <person name="Sun Q."/>
            <person name="Zhang L."/>
            <person name="Zhou B."/>
            <person name="Peng R."/>
            <person name="Zhang X."/>
            <person name="Liu F."/>
        </authorList>
    </citation>
    <scope>NUCLEOTIDE SEQUENCE [LARGE SCALE GENOMIC DNA]</scope>
    <source>
        <strain evidence="2">cv. PA1801</strain>
    </source>
</reference>
<dbReference type="Proteomes" id="UP000325315">
    <property type="component" value="Unassembled WGS sequence"/>
</dbReference>
<accession>A0A5B6WJA9</accession>
<organism evidence="1 2">
    <name type="scientific">Gossypium australe</name>
    <dbReference type="NCBI Taxonomy" id="47621"/>
    <lineage>
        <taxon>Eukaryota</taxon>
        <taxon>Viridiplantae</taxon>
        <taxon>Streptophyta</taxon>
        <taxon>Embryophyta</taxon>
        <taxon>Tracheophyta</taxon>
        <taxon>Spermatophyta</taxon>
        <taxon>Magnoliopsida</taxon>
        <taxon>eudicotyledons</taxon>
        <taxon>Gunneridae</taxon>
        <taxon>Pentapetalae</taxon>
        <taxon>rosids</taxon>
        <taxon>malvids</taxon>
        <taxon>Malvales</taxon>
        <taxon>Malvaceae</taxon>
        <taxon>Malvoideae</taxon>
        <taxon>Gossypium</taxon>
    </lineage>
</organism>
<keyword evidence="2" id="KW-1185">Reference proteome</keyword>
<name>A0A5B6WJA9_9ROSI</name>
<evidence type="ECO:0000313" key="2">
    <source>
        <dbReference type="Proteomes" id="UP000325315"/>
    </source>
</evidence>
<proteinExistence type="predicted"/>
<comment type="caution">
    <text evidence="1">The sequence shown here is derived from an EMBL/GenBank/DDBJ whole genome shotgun (WGS) entry which is preliminary data.</text>
</comment>
<gene>
    <name evidence="1" type="ORF">EPI10_021700</name>
</gene>
<dbReference type="AlphaFoldDB" id="A0A5B6WJA9"/>
<dbReference type="EMBL" id="SMMG02000003">
    <property type="protein sequence ID" value="KAA3481328.1"/>
    <property type="molecule type" value="Genomic_DNA"/>
</dbReference>
<sequence length="148" mass="17454">MKKSVDFLASRLPCSFKDKTEQPRIKHLNIPNPAELSFHQECKAKLKSRSFMRLNAANTIYHHLQLRLRSQNPVKVIQDFRSLHLIQESQEKLRVFNFLHTCLYLMHKFRLSLRVDLKIGWNPRLLFLLLSFCNCYFSGIPSMSTFTG</sequence>
<evidence type="ECO:0000313" key="1">
    <source>
        <dbReference type="EMBL" id="KAA3481328.1"/>
    </source>
</evidence>
<protein>
    <submittedName>
        <fullName evidence="1">Uncharacterized protein</fullName>
    </submittedName>
</protein>